<accession>A0A4V1FY94</accession>
<evidence type="ECO:0000313" key="3">
    <source>
        <dbReference type="EMBL" id="QCS41245.1"/>
    </source>
</evidence>
<protein>
    <recommendedName>
        <fullName evidence="2">Halobacterial output domain-containing protein</fullName>
    </recommendedName>
</protein>
<reference evidence="4" key="1">
    <citation type="submission" date="2019-05" db="EMBL/GenBank/DDBJ databases">
        <title>Genome sequence and methylation pattern of the halophilic Archaeon Natrinema versiforme BOL5-4.</title>
        <authorList>
            <person name="DasSarma P."/>
            <person name="Anton B.P."/>
            <person name="DasSarma S.L."/>
            <person name="Martinez F.L."/>
            <person name="Guzman D."/>
            <person name="Roberts R.J."/>
            <person name="DasSarma S."/>
        </authorList>
    </citation>
    <scope>NUCLEOTIDE SEQUENCE [LARGE SCALE GENOMIC DNA]</scope>
    <source>
        <strain evidence="4">BOL5-4</strain>
    </source>
</reference>
<dbReference type="Proteomes" id="UP000302218">
    <property type="component" value="Chromosome"/>
</dbReference>
<proteinExistence type="predicted"/>
<name>A0A4V1FY94_9EURY</name>
<organism evidence="3 4">
    <name type="scientific">Natrinema versiforme</name>
    <dbReference type="NCBI Taxonomy" id="88724"/>
    <lineage>
        <taxon>Archaea</taxon>
        <taxon>Methanobacteriati</taxon>
        <taxon>Methanobacteriota</taxon>
        <taxon>Stenosarchaea group</taxon>
        <taxon>Halobacteria</taxon>
        <taxon>Halobacteriales</taxon>
        <taxon>Natrialbaceae</taxon>
        <taxon>Natrinema</taxon>
    </lineage>
</organism>
<evidence type="ECO:0000259" key="2">
    <source>
        <dbReference type="Pfam" id="PF18545"/>
    </source>
</evidence>
<evidence type="ECO:0000256" key="1">
    <source>
        <dbReference type="SAM" id="MobiDB-lite"/>
    </source>
</evidence>
<gene>
    <name evidence="3" type="ORF">FEJ81_02370</name>
</gene>
<sequence length="104" mass="11134">MYGHAPRASQSRSPSLYRASHDPHGPATLSTTVVHALADCLGVDVTDSRISLYDTVDPDALDALFRPRHDGSPRTGGTLSFVVEGHHVTVHGDGEILIEPPAQR</sequence>
<dbReference type="Pfam" id="PF18545">
    <property type="entry name" value="HalOD1"/>
    <property type="match status" value="1"/>
</dbReference>
<feature type="domain" description="Halobacterial output" evidence="2">
    <location>
        <begin position="28"/>
        <end position="100"/>
    </location>
</feature>
<dbReference type="RefSeq" id="WP_138243758.1">
    <property type="nucleotide sequence ID" value="NZ_CP040330.1"/>
</dbReference>
<dbReference type="InterPro" id="IPR040624">
    <property type="entry name" value="HalOD1"/>
</dbReference>
<evidence type="ECO:0000313" key="4">
    <source>
        <dbReference type="Proteomes" id="UP000302218"/>
    </source>
</evidence>
<dbReference type="OrthoDB" id="271604at2157"/>
<feature type="region of interest" description="Disordered" evidence="1">
    <location>
        <begin position="1"/>
        <end position="27"/>
    </location>
</feature>
<dbReference type="GeneID" id="40264079"/>
<dbReference type="EMBL" id="CP040330">
    <property type="protein sequence ID" value="QCS41245.1"/>
    <property type="molecule type" value="Genomic_DNA"/>
</dbReference>
<dbReference type="AlphaFoldDB" id="A0A4V1FY94"/>
<dbReference type="KEGG" id="nvr:FEJ81_02370"/>